<reference evidence="2" key="1">
    <citation type="journal article" date="2017" name="Cell">
        <title>Insights into land plant evolution garnered from the Marchantia polymorpha genome.</title>
        <authorList>
            <person name="Bowman J.L."/>
            <person name="Kohchi T."/>
            <person name="Yamato K.T."/>
            <person name="Jenkins J."/>
            <person name="Shu S."/>
            <person name="Ishizaki K."/>
            <person name="Yamaoka S."/>
            <person name="Nishihama R."/>
            <person name="Nakamura Y."/>
            <person name="Berger F."/>
            <person name="Adam C."/>
            <person name="Aki S.S."/>
            <person name="Althoff F."/>
            <person name="Araki T."/>
            <person name="Arteaga-Vazquez M.A."/>
            <person name="Balasubrmanian S."/>
            <person name="Barry K."/>
            <person name="Bauer D."/>
            <person name="Boehm C.R."/>
            <person name="Briginshaw L."/>
            <person name="Caballero-Perez J."/>
            <person name="Catarino B."/>
            <person name="Chen F."/>
            <person name="Chiyoda S."/>
            <person name="Chovatia M."/>
            <person name="Davies K.M."/>
            <person name="Delmans M."/>
            <person name="Demura T."/>
            <person name="Dierschke T."/>
            <person name="Dolan L."/>
            <person name="Dorantes-Acosta A.E."/>
            <person name="Eklund D.M."/>
            <person name="Florent S.N."/>
            <person name="Flores-Sandoval E."/>
            <person name="Fujiyama A."/>
            <person name="Fukuzawa H."/>
            <person name="Galik B."/>
            <person name="Grimanelli D."/>
            <person name="Grimwood J."/>
            <person name="Grossniklaus U."/>
            <person name="Hamada T."/>
            <person name="Haseloff J."/>
            <person name="Hetherington A.J."/>
            <person name="Higo A."/>
            <person name="Hirakawa Y."/>
            <person name="Hundley H.N."/>
            <person name="Ikeda Y."/>
            <person name="Inoue K."/>
            <person name="Inoue S.I."/>
            <person name="Ishida S."/>
            <person name="Jia Q."/>
            <person name="Kakita M."/>
            <person name="Kanazawa T."/>
            <person name="Kawai Y."/>
            <person name="Kawashima T."/>
            <person name="Kennedy M."/>
            <person name="Kinose K."/>
            <person name="Kinoshita T."/>
            <person name="Kohara Y."/>
            <person name="Koide E."/>
            <person name="Komatsu K."/>
            <person name="Kopischke S."/>
            <person name="Kubo M."/>
            <person name="Kyozuka J."/>
            <person name="Lagercrantz U."/>
            <person name="Lin S.S."/>
            <person name="Lindquist E."/>
            <person name="Lipzen A.M."/>
            <person name="Lu C.W."/>
            <person name="De Luna E."/>
            <person name="Martienssen R.A."/>
            <person name="Minamino N."/>
            <person name="Mizutani M."/>
            <person name="Mizutani M."/>
            <person name="Mochizuki N."/>
            <person name="Monte I."/>
            <person name="Mosher R."/>
            <person name="Nagasaki H."/>
            <person name="Nakagami H."/>
            <person name="Naramoto S."/>
            <person name="Nishitani K."/>
            <person name="Ohtani M."/>
            <person name="Okamoto T."/>
            <person name="Okumura M."/>
            <person name="Phillips J."/>
            <person name="Pollak B."/>
            <person name="Reinders A."/>
            <person name="Rovekamp M."/>
            <person name="Sano R."/>
            <person name="Sawa S."/>
            <person name="Schmid M.W."/>
            <person name="Shirakawa M."/>
            <person name="Solano R."/>
            <person name="Spunde A."/>
            <person name="Suetsugu N."/>
            <person name="Sugano S."/>
            <person name="Sugiyama A."/>
            <person name="Sun R."/>
            <person name="Suzuki Y."/>
            <person name="Takenaka M."/>
            <person name="Takezawa D."/>
            <person name="Tomogane H."/>
            <person name="Tsuzuki M."/>
            <person name="Ueda T."/>
            <person name="Umeda M."/>
            <person name="Ward J.M."/>
            <person name="Watanabe Y."/>
            <person name="Yazaki K."/>
            <person name="Yokoyama R."/>
            <person name="Yoshitake Y."/>
            <person name="Yotsui I."/>
            <person name="Zachgo S."/>
            <person name="Schmutz J."/>
        </authorList>
    </citation>
    <scope>NUCLEOTIDE SEQUENCE [LARGE SCALE GENOMIC DNA]</scope>
    <source>
        <strain evidence="2">Tak-1</strain>
    </source>
</reference>
<proteinExistence type="predicted"/>
<evidence type="ECO:0000313" key="2">
    <source>
        <dbReference type="Proteomes" id="UP000244005"/>
    </source>
</evidence>
<dbReference type="AlphaFoldDB" id="A0A2R6WLS6"/>
<dbReference type="Gramene" id="Mp7g07640.1">
    <property type="protein sequence ID" value="Mp7g07640.1.cds1"/>
    <property type="gene ID" value="Mp7g07640"/>
</dbReference>
<accession>A0A2R6WLS6</accession>
<dbReference type="EMBL" id="KZ772748">
    <property type="protein sequence ID" value="PTQ34785.1"/>
    <property type="molecule type" value="Genomic_DNA"/>
</dbReference>
<gene>
    <name evidence="1" type="ORF">MARPO_0076s0030</name>
</gene>
<name>A0A2R6WLS6_MARPO</name>
<keyword evidence="2" id="KW-1185">Reference proteome</keyword>
<sequence>MWSIDFRLTSALSPCSSSPAHHNDSGLVDFGFESWSVKSLLKPVERISRFSPQHVLSIGNQGVFTDSEKHHLTSAGDSQESTKKRQCISRMKEVSPEVLEAPNLLPFFLSVHCTYSIRDSC</sequence>
<protein>
    <submittedName>
        <fullName evidence="1">Uncharacterized protein</fullName>
    </submittedName>
</protein>
<organism evidence="1 2">
    <name type="scientific">Marchantia polymorpha</name>
    <name type="common">Common liverwort</name>
    <name type="synonym">Marchantia aquatica</name>
    <dbReference type="NCBI Taxonomy" id="3197"/>
    <lineage>
        <taxon>Eukaryota</taxon>
        <taxon>Viridiplantae</taxon>
        <taxon>Streptophyta</taxon>
        <taxon>Embryophyta</taxon>
        <taxon>Marchantiophyta</taxon>
        <taxon>Marchantiopsida</taxon>
        <taxon>Marchantiidae</taxon>
        <taxon>Marchantiales</taxon>
        <taxon>Marchantiaceae</taxon>
        <taxon>Marchantia</taxon>
    </lineage>
</organism>
<evidence type="ECO:0000313" key="1">
    <source>
        <dbReference type="EMBL" id="PTQ34785.1"/>
    </source>
</evidence>
<dbReference type="Proteomes" id="UP000244005">
    <property type="component" value="Unassembled WGS sequence"/>
</dbReference>